<feature type="transmembrane region" description="Helical" evidence="7">
    <location>
        <begin position="582"/>
        <end position="600"/>
    </location>
</feature>
<feature type="domain" description="Threonine/Serine exporter ThrE" evidence="9">
    <location>
        <begin position="538"/>
        <end position="679"/>
    </location>
</feature>
<dbReference type="GO" id="GO:0016020">
    <property type="term" value="C:membrane"/>
    <property type="evidence" value="ECO:0007669"/>
    <property type="project" value="UniProtKB-SubCell"/>
</dbReference>
<keyword evidence="4 7" id="KW-0472">Membrane</keyword>
<evidence type="ECO:0000256" key="6">
    <source>
        <dbReference type="SAM" id="MobiDB-lite"/>
    </source>
</evidence>
<comment type="subcellular location">
    <subcellularLocation>
        <location evidence="1">Membrane</location>
        <topology evidence="1">Multi-pass membrane protein</topology>
    </subcellularLocation>
</comment>
<feature type="transmembrane region" description="Helical" evidence="7">
    <location>
        <begin position="371"/>
        <end position="390"/>
    </location>
</feature>
<dbReference type="Pfam" id="PF06738">
    <property type="entry name" value="ThrE"/>
    <property type="match status" value="1"/>
</dbReference>
<feature type="compositionally biased region" description="Low complexity" evidence="6">
    <location>
        <begin position="197"/>
        <end position="206"/>
    </location>
</feature>
<organism evidence="10 11">
    <name type="scientific">Aspergillus indologenus CBS 114.80</name>
    <dbReference type="NCBI Taxonomy" id="1450541"/>
    <lineage>
        <taxon>Eukaryota</taxon>
        <taxon>Fungi</taxon>
        <taxon>Dikarya</taxon>
        <taxon>Ascomycota</taxon>
        <taxon>Pezizomycotina</taxon>
        <taxon>Eurotiomycetes</taxon>
        <taxon>Eurotiomycetidae</taxon>
        <taxon>Eurotiales</taxon>
        <taxon>Aspergillaceae</taxon>
        <taxon>Aspergillus</taxon>
        <taxon>Aspergillus subgen. Circumdati</taxon>
    </lineage>
</organism>
<dbReference type="Pfam" id="PF12821">
    <property type="entry name" value="ThrE_2"/>
    <property type="match status" value="1"/>
</dbReference>
<feature type="domain" description="Threonine/serine exporter-like N-terminal" evidence="8">
    <location>
        <begin position="262"/>
        <end position="508"/>
    </location>
</feature>
<feature type="region of interest" description="Disordered" evidence="6">
    <location>
        <begin position="1"/>
        <end position="52"/>
    </location>
</feature>
<feature type="transmembrane region" description="Helical" evidence="7">
    <location>
        <begin position="528"/>
        <end position="547"/>
    </location>
</feature>
<feature type="region of interest" description="Disordered" evidence="6">
    <location>
        <begin position="197"/>
        <end position="246"/>
    </location>
</feature>
<dbReference type="PANTHER" id="PTHR31082:SF11">
    <property type="entry name" value="DUF1212 DOMAIN MEMBRANE PROTEIN (AFU_ORTHOLOGUE AFUA_5G07620)"/>
    <property type="match status" value="1"/>
</dbReference>
<evidence type="ECO:0000256" key="5">
    <source>
        <dbReference type="ARBA" id="ARBA00034125"/>
    </source>
</evidence>
<evidence type="ECO:0000256" key="3">
    <source>
        <dbReference type="ARBA" id="ARBA00022989"/>
    </source>
</evidence>
<dbReference type="EMBL" id="KZ825472">
    <property type="protein sequence ID" value="PYI35076.1"/>
    <property type="molecule type" value="Genomic_DNA"/>
</dbReference>
<evidence type="ECO:0000313" key="10">
    <source>
        <dbReference type="EMBL" id="PYI35076.1"/>
    </source>
</evidence>
<keyword evidence="2 7" id="KW-0812">Transmembrane</keyword>
<feature type="region of interest" description="Disordered" evidence="6">
    <location>
        <begin position="69"/>
        <end position="88"/>
    </location>
</feature>
<feature type="transmembrane region" description="Helical" evidence="7">
    <location>
        <begin position="656"/>
        <end position="682"/>
    </location>
</feature>
<evidence type="ECO:0000259" key="8">
    <source>
        <dbReference type="Pfam" id="PF06738"/>
    </source>
</evidence>
<feature type="transmembrane region" description="Helical" evidence="7">
    <location>
        <begin position="396"/>
        <end position="414"/>
    </location>
</feature>
<keyword evidence="11" id="KW-1185">Reference proteome</keyword>
<dbReference type="InterPro" id="IPR051361">
    <property type="entry name" value="ThrE/Ser_Exporter"/>
</dbReference>
<feature type="compositionally biased region" description="Basic and acidic residues" evidence="6">
    <location>
        <begin position="228"/>
        <end position="239"/>
    </location>
</feature>
<comment type="similarity">
    <text evidence="5">Belongs to the ThrE exporter (TC 2.A.79) family.</text>
</comment>
<dbReference type="InterPro" id="IPR024528">
    <property type="entry name" value="ThrE_2"/>
</dbReference>
<feature type="transmembrane region" description="Helical" evidence="7">
    <location>
        <begin position="488"/>
        <end position="508"/>
    </location>
</feature>
<evidence type="ECO:0000259" key="9">
    <source>
        <dbReference type="Pfam" id="PF12821"/>
    </source>
</evidence>
<feature type="transmembrane region" description="Helical" evidence="7">
    <location>
        <begin position="612"/>
        <end position="636"/>
    </location>
</feature>
<name>A0A2V5JFU8_9EURO</name>
<gene>
    <name evidence="10" type="ORF">BP00DRAFT_11322</name>
</gene>
<feature type="transmembrane region" description="Helical" evidence="7">
    <location>
        <begin position="559"/>
        <end position="576"/>
    </location>
</feature>
<evidence type="ECO:0000256" key="2">
    <source>
        <dbReference type="ARBA" id="ARBA00022692"/>
    </source>
</evidence>
<reference evidence="10 11" key="1">
    <citation type="submission" date="2018-02" db="EMBL/GenBank/DDBJ databases">
        <title>The genomes of Aspergillus section Nigri reveals drivers in fungal speciation.</title>
        <authorList>
            <consortium name="DOE Joint Genome Institute"/>
            <person name="Vesth T.C."/>
            <person name="Nybo J."/>
            <person name="Theobald S."/>
            <person name="Brandl J."/>
            <person name="Frisvad J.C."/>
            <person name="Nielsen K.F."/>
            <person name="Lyhne E.K."/>
            <person name="Kogle M.E."/>
            <person name="Kuo A."/>
            <person name="Riley R."/>
            <person name="Clum A."/>
            <person name="Nolan M."/>
            <person name="Lipzen A."/>
            <person name="Salamov A."/>
            <person name="Henrissat B."/>
            <person name="Wiebenga A."/>
            <person name="De vries R.P."/>
            <person name="Grigoriev I.V."/>
            <person name="Mortensen U.H."/>
            <person name="Andersen M.R."/>
            <person name="Baker S.E."/>
        </authorList>
    </citation>
    <scope>NUCLEOTIDE SEQUENCE [LARGE SCALE GENOMIC DNA]</scope>
    <source>
        <strain evidence="10 11">CBS 114.80</strain>
    </source>
</reference>
<dbReference type="PANTHER" id="PTHR31082">
    <property type="entry name" value="PHEROMONE-REGULATED MEMBRANE PROTEIN 10"/>
    <property type="match status" value="1"/>
</dbReference>
<keyword evidence="3 7" id="KW-1133">Transmembrane helix</keyword>
<dbReference type="AlphaFoldDB" id="A0A2V5JFU8"/>
<accession>A0A2V5JFU8</accession>
<dbReference type="InterPro" id="IPR010619">
    <property type="entry name" value="ThrE-like_N"/>
</dbReference>
<feature type="transmembrane region" description="Helical" evidence="7">
    <location>
        <begin position="454"/>
        <end position="476"/>
    </location>
</feature>
<evidence type="ECO:0000256" key="1">
    <source>
        <dbReference type="ARBA" id="ARBA00004141"/>
    </source>
</evidence>
<evidence type="ECO:0000256" key="7">
    <source>
        <dbReference type="SAM" id="Phobius"/>
    </source>
</evidence>
<feature type="compositionally biased region" description="Polar residues" evidence="6">
    <location>
        <begin position="1"/>
        <end position="20"/>
    </location>
</feature>
<protein>
    <submittedName>
        <fullName evidence="10">DUF1212-domain-containing protein</fullName>
    </submittedName>
</protein>
<evidence type="ECO:0000313" key="11">
    <source>
        <dbReference type="Proteomes" id="UP000248817"/>
    </source>
</evidence>
<evidence type="ECO:0000256" key="4">
    <source>
        <dbReference type="ARBA" id="ARBA00023136"/>
    </source>
</evidence>
<dbReference type="Proteomes" id="UP000248817">
    <property type="component" value="Unassembled WGS sequence"/>
</dbReference>
<feature type="compositionally biased region" description="Basic and acidic residues" evidence="6">
    <location>
        <begin position="22"/>
        <end position="40"/>
    </location>
</feature>
<sequence>MSSSTETLDPIRSKTSSTPDSHPADNHPDHDHGVDERPLTGHDGPQTGGGAHQWGVLFKAIKDGTSHLAEKLGRDPDGGDGLDSAWHPEDYGYQEDIEMRDMLAPGEGVADDAYGSQLQSLQSLLGADAAMLVNRLGLARELQAGLPPRTAEEAAAEHEASLAGGVLWHLLGHQMGHDPEKTPTNTTAMTGTTLVGTDTGTTQTPTQAEDDALGPLPSEVRQRRKKKWYADADKDPRSAKERRRAREARLAEKIGSLLTRQRYLMQLCRVMMKCGAPTHRLEEYMQMSAFALRVHGQFLYIPGCMIISFDDPLTRTAEVKLVRIIQGCNLGRLGEVHNCYKNVLHGKLSADEALPVLDDILTRQSKWRTPWMMVLIAGLISVAVGPWAFGARPIDMPIIFVLGLLMGFMQYILAPRSALYSNVMEVSIAMLVSFLARAFGSIRHNGEYLFCFPAMTQSAIALILPGYSVLCSSLELQSHQITAGSIRLVYTIIYSLFLGYGVTVGLTIYGLMDDHASEQTACSAESQLIYGSTYIQHFVFVTIYIAFAGIVSQARLRQLPFMCTLGVSGYVANYFATTYLSSQMASIIGSFTIGLLANLYSRVWHGHAAAVIVPGMWTLVSSGLASSGSIVAGLQYAKAVKEGTANASANSMVESLLSLGVSMVQTALGITVGLFLSALVVYPGGKRQGGLFNL</sequence>
<dbReference type="GO" id="GO:0022857">
    <property type="term" value="F:transmembrane transporter activity"/>
    <property type="evidence" value="ECO:0007669"/>
    <property type="project" value="InterPro"/>
</dbReference>
<proteinExistence type="inferred from homology"/>